<evidence type="ECO:0000313" key="1">
    <source>
        <dbReference type="Proteomes" id="UP000504629"/>
    </source>
</evidence>
<protein>
    <submittedName>
        <fullName evidence="2">Uncharacterized protein LOC114249314</fullName>
    </submittedName>
</protein>
<reference evidence="2" key="1">
    <citation type="submission" date="2025-08" db="UniProtKB">
        <authorList>
            <consortium name="RefSeq"/>
        </authorList>
    </citation>
    <scope>IDENTIFICATION</scope>
    <source>
        <tissue evidence="2">Silk gland</tissue>
    </source>
</reference>
<dbReference type="AlphaFoldDB" id="A0A6J2KCI9"/>
<dbReference type="Proteomes" id="UP000504629">
    <property type="component" value="Unplaced"/>
</dbReference>
<dbReference type="RefSeq" id="XP_028038637.1">
    <property type="nucleotide sequence ID" value="XM_028182836.1"/>
</dbReference>
<proteinExistence type="predicted"/>
<accession>A0A6J2KCI9</accession>
<organism evidence="1 2">
    <name type="scientific">Bombyx mandarina</name>
    <name type="common">Wild silk moth</name>
    <name type="synonym">Wild silkworm</name>
    <dbReference type="NCBI Taxonomy" id="7092"/>
    <lineage>
        <taxon>Eukaryota</taxon>
        <taxon>Metazoa</taxon>
        <taxon>Ecdysozoa</taxon>
        <taxon>Arthropoda</taxon>
        <taxon>Hexapoda</taxon>
        <taxon>Insecta</taxon>
        <taxon>Pterygota</taxon>
        <taxon>Neoptera</taxon>
        <taxon>Endopterygota</taxon>
        <taxon>Lepidoptera</taxon>
        <taxon>Glossata</taxon>
        <taxon>Ditrysia</taxon>
        <taxon>Bombycoidea</taxon>
        <taxon>Bombycidae</taxon>
        <taxon>Bombycinae</taxon>
        <taxon>Bombyx</taxon>
    </lineage>
</organism>
<name>A0A6J2KCI9_BOMMA</name>
<keyword evidence="1" id="KW-1185">Reference proteome</keyword>
<sequence>MSDTNNNHNVDASCNKTNTVKEKWPVQLSLCRASTSRGLSHSSGDYDGSENCSVSDRCSCESVKYNKPFLIVDSSTVLHKSKWSTFKNYLKRNIQRNKIFHKEKKSRNAVYEQSEKDLK</sequence>
<dbReference type="GeneID" id="114249314"/>
<evidence type="ECO:0000313" key="2">
    <source>
        <dbReference type="RefSeq" id="XP_028038637.1"/>
    </source>
</evidence>
<dbReference type="KEGG" id="bman:114249314"/>
<dbReference type="OrthoDB" id="7481949at2759"/>
<gene>
    <name evidence="2" type="primary">LOC114249314</name>
</gene>